<gene>
    <name evidence="1" type="ORF">L6452_25205</name>
</gene>
<accession>A0ACB9AC24</accession>
<reference evidence="1 2" key="2">
    <citation type="journal article" date="2022" name="Mol. Ecol. Resour.">
        <title>The genomes of chicory, endive, great burdock and yacon provide insights into Asteraceae paleo-polyploidization history and plant inulin production.</title>
        <authorList>
            <person name="Fan W."/>
            <person name="Wang S."/>
            <person name="Wang H."/>
            <person name="Wang A."/>
            <person name="Jiang F."/>
            <person name="Liu H."/>
            <person name="Zhao H."/>
            <person name="Xu D."/>
            <person name="Zhang Y."/>
        </authorList>
    </citation>
    <scope>NUCLEOTIDE SEQUENCE [LARGE SCALE GENOMIC DNA]</scope>
    <source>
        <strain evidence="2">cv. Niubang</strain>
    </source>
</reference>
<organism evidence="1 2">
    <name type="scientific">Arctium lappa</name>
    <name type="common">Greater burdock</name>
    <name type="synonym">Lappa major</name>
    <dbReference type="NCBI Taxonomy" id="4217"/>
    <lineage>
        <taxon>Eukaryota</taxon>
        <taxon>Viridiplantae</taxon>
        <taxon>Streptophyta</taxon>
        <taxon>Embryophyta</taxon>
        <taxon>Tracheophyta</taxon>
        <taxon>Spermatophyta</taxon>
        <taxon>Magnoliopsida</taxon>
        <taxon>eudicotyledons</taxon>
        <taxon>Gunneridae</taxon>
        <taxon>Pentapetalae</taxon>
        <taxon>asterids</taxon>
        <taxon>campanulids</taxon>
        <taxon>Asterales</taxon>
        <taxon>Asteraceae</taxon>
        <taxon>Carduoideae</taxon>
        <taxon>Cardueae</taxon>
        <taxon>Arctiinae</taxon>
        <taxon>Arctium</taxon>
    </lineage>
</organism>
<name>A0ACB9AC24_ARCLA</name>
<dbReference type="Proteomes" id="UP001055879">
    <property type="component" value="Linkage Group LG08"/>
</dbReference>
<evidence type="ECO:0000313" key="2">
    <source>
        <dbReference type="Proteomes" id="UP001055879"/>
    </source>
</evidence>
<comment type="caution">
    <text evidence="1">The sequence shown here is derived from an EMBL/GenBank/DDBJ whole genome shotgun (WGS) entry which is preliminary data.</text>
</comment>
<evidence type="ECO:0000313" key="1">
    <source>
        <dbReference type="EMBL" id="KAI3707036.1"/>
    </source>
</evidence>
<reference evidence="2" key="1">
    <citation type="journal article" date="2022" name="Mol. Ecol. Resour.">
        <title>The genomes of chicory, endive, great burdock and yacon provide insights into Asteraceae palaeo-polyploidization history and plant inulin production.</title>
        <authorList>
            <person name="Fan W."/>
            <person name="Wang S."/>
            <person name="Wang H."/>
            <person name="Wang A."/>
            <person name="Jiang F."/>
            <person name="Liu H."/>
            <person name="Zhao H."/>
            <person name="Xu D."/>
            <person name="Zhang Y."/>
        </authorList>
    </citation>
    <scope>NUCLEOTIDE SEQUENCE [LARGE SCALE GENOMIC DNA]</scope>
    <source>
        <strain evidence="2">cv. Niubang</strain>
    </source>
</reference>
<proteinExistence type="predicted"/>
<protein>
    <submittedName>
        <fullName evidence="1">Uncharacterized protein</fullName>
    </submittedName>
</protein>
<sequence>MSSVSHSHPLSQPTCVCLPTQQGRGVARVPDQRRLVLPCDVIFFNKLLNLLERYELEFGALDLDDFSKMFSDWAVDSSRSCKNATFLIAIASLNCCKKLRFGFDTPCPRLDYHPFCLYKNIRTEVGLC</sequence>
<keyword evidence="2" id="KW-1185">Reference proteome</keyword>
<dbReference type="EMBL" id="CM042054">
    <property type="protein sequence ID" value="KAI3707036.1"/>
    <property type="molecule type" value="Genomic_DNA"/>
</dbReference>